<evidence type="ECO:0000313" key="1">
    <source>
        <dbReference type="EMBL" id="THD83098.1"/>
    </source>
</evidence>
<comment type="caution">
    <text evidence="1">The sequence shown here is derived from an EMBL/GenBank/DDBJ whole genome shotgun (WGS) entry which is preliminary data.</text>
</comment>
<keyword evidence="2" id="KW-1185">Reference proteome</keyword>
<gene>
    <name evidence="1" type="ORF">E7811_13270</name>
</gene>
<evidence type="ECO:0000313" key="2">
    <source>
        <dbReference type="Proteomes" id="UP000309450"/>
    </source>
</evidence>
<dbReference type="EMBL" id="SSND01000003">
    <property type="protein sequence ID" value="THD83098.1"/>
    <property type="molecule type" value="Genomic_DNA"/>
</dbReference>
<dbReference type="AlphaFoldDB" id="A0A4S3MLJ7"/>
<evidence type="ECO:0008006" key="3">
    <source>
        <dbReference type="Google" id="ProtNLM"/>
    </source>
</evidence>
<dbReference type="Proteomes" id="UP000309450">
    <property type="component" value="Unassembled WGS sequence"/>
</dbReference>
<protein>
    <recommendedName>
        <fullName evidence="3">Alpha/beta hydrolase</fullName>
    </recommendedName>
</protein>
<organism evidence="1 2">
    <name type="scientific">Aliigemmobacter aestuarii</name>
    <dbReference type="NCBI Taxonomy" id="1445661"/>
    <lineage>
        <taxon>Bacteria</taxon>
        <taxon>Pseudomonadati</taxon>
        <taxon>Pseudomonadota</taxon>
        <taxon>Alphaproteobacteria</taxon>
        <taxon>Rhodobacterales</taxon>
        <taxon>Paracoccaceae</taxon>
        <taxon>Aliigemmobacter</taxon>
    </lineage>
</organism>
<reference evidence="1 2" key="1">
    <citation type="submission" date="2019-04" db="EMBL/GenBank/DDBJ databases">
        <title>Draft genome sequence of Gemmobacter aestuarii sp. nov.</title>
        <authorList>
            <person name="Hameed A."/>
            <person name="Lin S.-Y."/>
            <person name="Shahina M."/>
            <person name="Lai W.-A."/>
            <person name="Young C.-C."/>
        </authorList>
    </citation>
    <scope>NUCLEOTIDE SEQUENCE [LARGE SCALE GENOMIC DNA]</scope>
    <source>
        <strain evidence="1 2">CC-PW-75</strain>
    </source>
</reference>
<accession>A0A4S3MLJ7</accession>
<sequence length="296" mass="32427">MMSRSIPASARRLIAAFDTDLTPMGYAEVSRAILASDNESLKAALLASPAYRALQDARQIPDIRLAAHFPSARLYCRRRRARRLLVGFTGRAFRLMMPLSILLQSLPADTDLLTLLDPDHNQFRSGTFDGRTGLSELPDALAPIMGRYREVIALGVSSGGLPAIRFGILAGLPRAISVGGRRIDDTLRILKGTAPKHAHDPICDCNRRTRCQTILLHPELHADDSETVRSVAASIDSLTIPLRGSGDHLLMWTLYGMGRLEGFLDLFLDSRAPPERLAAFFRDLPPAPLATASPWA</sequence>
<proteinExistence type="predicted"/>
<name>A0A4S3MLJ7_9RHOB</name>